<comment type="caution">
    <text evidence="2">The sequence shown here is derived from an EMBL/GenBank/DDBJ whole genome shotgun (WGS) entry which is preliminary data.</text>
</comment>
<evidence type="ECO:0000313" key="2">
    <source>
        <dbReference type="EMBL" id="KAL3868112.1"/>
    </source>
</evidence>
<gene>
    <name evidence="2" type="ORF">ACJMK2_040948</name>
</gene>
<sequence>MLDDALEDTSLSTSPLGRLHLSEGSDVFKAVMREFCVGSRSMLDNTNGPLTRNEASLSKKSYDDDALNPSSACERKHIIETYESICPHVRWVDEVLNMPLVNKCSDDSRERPDHLGKTEEPKSILKCRAPMCGMVSNR</sequence>
<keyword evidence="3" id="KW-1185">Reference proteome</keyword>
<organism evidence="2 3">
    <name type="scientific">Sinanodonta woodiana</name>
    <name type="common">Chinese pond mussel</name>
    <name type="synonym">Anodonta woodiana</name>
    <dbReference type="NCBI Taxonomy" id="1069815"/>
    <lineage>
        <taxon>Eukaryota</taxon>
        <taxon>Metazoa</taxon>
        <taxon>Spiralia</taxon>
        <taxon>Lophotrochozoa</taxon>
        <taxon>Mollusca</taxon>
        <taxon>Bivalvia</taxon>
        <taxon>Autobranchia</taxon>
        <taxon>Heteroconchia</taxon>
        <taxon>Palaeoheterodonta</taxon>
        <taxon>Unionida</taxon>
        <taxon>Unionoidea</taxon>
        <taxon>Unionidae</taxon>
        <taxon>Unioninae</taxon>
        <taxon>Sinanodonta</taxon>
    </lineage>
</organism>
<dbReference type="EMBL" id="JBJQND010000008">
    <property type="protein sequence ID" value="KAL3868112.1"/>
    <property type="molecule type" value="Genomic_DNA"/>
</dbReference>
<protein>
    <submittedName>
        <fullName evidence="2">Uncharacterized protein</fullName>
    </submittedName>
</protein>
<name>A0ABD3W2J8_SINWO</name>
<feature type="region of interest" description="Disordered" evidence="1">
    <location>
        <begin position="41"/>
        <end position="68"/>
    </location>
</feature>
<feature type="compositionally biased region" description="Polar residues" evidence="1">
    <location>
        <begin position="42"/>
        <end position="59"/>
    </location>
</feature>
<dbReference type="AlphaFoldDB" id="A0ABD3W2J8"/>
<proteinExistence type="predicted"/>
<evidence type="ECO:0000313" key="3">
    <source>
        <dbReference type="Proteomes" id="UP001634394"/>
    </source>
</evidence>
<dbReference type="Proteomes" id="UP001634394">
    <property type="component" value="Unassembled WGS sequence"/>
</dbReference>
<evidence type="ECO:0000256" key="1">
    <source>
        <dbReference type="SAM" id="MobiDB-lite"/>
    </source>
</evidence>
<accession>A0ABD3W2J8</accession>
<reference evidence="2 3" key="1">
    <citation type="submission" date="2024-11" db="EMBL/GenBank/DDBJ databases">
        <title>Chromosome-level genome assembly of the freshwater bivalve Anodonta woodiana.</title>
        <authorList>
            <person name="Chen X."/>
        </authorList>
    </citation>
    <scope>NUCLEOTIDE SEQUENCE [LARGE SCALE GENOMIC DNA]</scope>
    <source>
        <strain evidence="2">MN2024</strain>
        <tissue evidence="2">Gills</tissue>
    </source>
</reference>